<evidence type="ECO:0000256" key="1">
    <source>
        <dbReference type="ARBA" id="ARBA00001953"/>
    </source>
</evidence>
<comment type="caution">
    <text evidence="10">The sequence shown here is derived from an EMBL/GenBank/DDBJ whole genome shotgun (WGS) entry which is preliminary data.</text>
</comment>
<keyword evidence="5" id="KW-0092">Biotin</keyword>
<accession>A0ABW1J6F9</accession>
<protein>
    <submittedName>
        <fullName evidence="10">Biotin carboxylase N-terminal domain-containing protein</fullName>
    </submittedName>
</protein>
<dbReference type="InterPro" id="IPR048429">
    <property type="entry name" value="MCC_alpha_BT"/>
</dbReference>
<dbReference type="InterPro" id="IPR016185">
    <property type="entry name" value="PreATP-grasp_dom_sf"/>
</dbReference>
<evidence type="ECO:0000256" key="5">
    <source>
        <dbReference type="ARBA" id="ARBA00023267"/>
    </source>
</evidence>
<name>A0ABW1J6F9_9PSEU</name>
<dbReference type="InterPro" id="IPR050856">
    <property type="entry name" value="Biotin_carboxylase_complex"/>
</dbReference>
<dbReference type="PROSITE" id="PS00188">
    <property type="entry name" value="BIOTIN"/>
    <property type="match status" value="1"/>
</dbReference>
<evidence type="ECO:0000256" key="3">
    <source>
        <dbReference type="ARBA" id="ARBA00022741"/>
    </source>
</evidence>
<dbReference type="Pfam" id="PF00289">
    <property type="entry name" value="Biotin_carb_N"/>
    <property type="match status" value="1"/>
</dbReference>
<dbReference type="SMART" id="SM00878">
    <property type="entry name" value="Biotin_carb_C"/>
    <property type="match status" value="1"/>
</dbReference>
<dbReference type="InterPro" id="IPR011054">
    <property type="entry name" value="Rudment_hybrid_motif"/>
</dbReference>
<dbReference type="PROSITE" id="PS00866">
    <property type="entry name" value="CPSASE_1"/>
    <property type="match status" value="1"/>
</dbReference>
<keyword evidence="11" id="KW-1185">Reference proteome</keyword>
<dbReference type="Pfam" id="PF00364">
    <property type="entry name" value="Biotin_lipoyl"/>
    <property type="match status" value="1"/>
</dbReference>
<evidence type="ECO:0000313" key="10">
    <source>
        <dbReference type="EMBL" id="MFC5996361.1"/>
    </source>
</evidence>
<dbReference type="PANTHER" id="PTHR18866:SF126">
    <property type="entry name" value="BIOTIN CARBOXYLASE"/>
    <property type="match status" value="1"/>
</dbReference>
<proteinExistence type="predicted"/>
<gene>
    <name evidence="10" type="ORF">ACFQE5_19335</name>
</gene>
<keyword evidence="2" id="KW-0436">Ligase</keyword>
<dbReference type="SUPFAM" id="SSF51230">
    <property type="entry name" value="Single hybrid motif"/>
    <property type="match status" value="1"/>
</dbReference>
<dbReference type="InterPro" id="IPR005479">
    <property type="entry name" value="CPAse_ATP-bd"/>
</dbReference>
<dbReference type="Gene3D" id="3.30.470.20">
    <property type="entry name" value="ATP-grasp fold, B domain"/>
    <property type="match status" value="1"/>
</dbReference>
<evidence type="ECO:0000259" key="7">
    <source>
        <dbReference type="PROSITE" id="PS50968"/>
    </source>
</evidence>
<sequence length="664" mass="69237">MPRPITKLLVANRGEIAARAMRTAHALGISTVAVFSDPDADAPFVALADEAVRLPGAAPADTYLRADAIIEAARATGADAVHPGYGFLSENAAFARACAEAGLVFVGPPPEVIASMGSKIEAKSLMAAAGVPVLPGATVTPETDLRAVGERVGFPLLVKAAFGGGGRGMRVVHDADELTEAVQGARREAAAAFGDATVFLERYVLDPRHVEVQILADTHGCVVHLFERECSIQRRHQKIVEECPSPAVDDALREELGAAAVAAGKAIGYVGAGTVEFVLAADGTFHFLEVNTRLQVEHPVTELVTGLDLVELQLRIAEGEPLPAAVLDARISGHAIEARLYAETVATVDGETAYLPATGVLHRFAVPPGVRVDAGVVDGSVVGPHYDPMVAKVIAHGRTRADAARLLARALAGARIHGVATNRDLLVGILREQEFLAGRTDTGYLTRHDPVALAAPPAGAVALHAAAAALAGQAERRAAARVLAAMPSGWRNTARGPQHITYTCGERTLEVAYRLGREGVTVDLDGEPLPGLRLLGATPEQVDLEVAGVRRCVAVHRRGDAVYVDSALGSTELVEVPRFRDPSEVPRSGSLRAPMPGTVVRVLAEAGVVVAAGQPLVVLEAMKMEHTVAAPVDGTVAAVHVTLGDQVDTGQVLAVVSEETEEGT</sequence>
<dbReference type="InterPro" id="IPR011764">
    <property type="entry name" value="Biotin_carboxylation_dom"/>
</dbReference>
<comment type="cofactor">
    <cofactor evidence="1">
        <name>biotin</name>
        <dbReference type="ChEBI" id="CHEBI:57586"/>
    </cofactor>
</comment>
<dbReference type="InterPro" id="IPR011761">
    <property type="entry name" value="ATP-grasp"/>
</dbReference>
<dbReference type="PANTHER" id="PTHR18866">
    <property type="entry name" value="CARBOXYLASE:PYRUVATE/ACETYL-COA/PROPIONYL-COA CARBOXYLASE"/>
    <property type="match status" value="1"/>
</dbReference>
<dbReference type="PROSITE" id="PS50975">
    <property type="entry name" value="ATP_GRASP"/>
    <property type="match status" value="1"/>
</dbReference>
<dbReference type="PROSITE" id="PS00867">
    <property type="entry name" value="CPSASE_2"/>
    <property type="match status" value="1"/>
</dbReference>
<dbReference type="Pfam" id="PF02786">
    <property type="entry name" value="CPSase_L_D2"/>
    <property type="match status" value="1"/>
</dbReference>
<dbReference type="PROSITE" id="PS50979">
    <property type="entry name" value="BC"/>
    <property type="match status" value="1"/>
</dbReference>
<feature type="domain" description="Lipoyl-binding" evidence="7">
    <location>
        <begin position="582"/>
        <end position="657"/>
    </location>
</feature>
<reference evidence="11" key="1">
    <citation type="journal article" date="2019" name="Int. J. Syst. Evol. Microbiol.">
        <title>The Global Catalogue of Microorganisms (GCM) 10K type strain sequencing project: providing services to taxonomists for standard genome sequencing and annotation.</title>
        <authorList>
            <consortium name="The Broad Institute Genomics Platform"/>
            <consortium name="The Broad Institute Genome Sequencing Center for Infectious Disease"/>
            <person name="Wu L."/>
            <person name="Ma J."/>
        </authorList>
    </citation>
    <scope>NUCLEOTIDE SEQUENCE [LARGE SCALE GENOMIC DNA]</scope>
    <source>
        <strain evidence="11">CCM 8391</strain>
    </source>
</reference>
<evidence type="ECO:0000259" key="9">
    <source>
        <dbReference type="PROSITE" id="PS50979"/>
    </source>
</evidence>
<organism evidence="10 11">
    <name type="scientific">Pseudonocardia hispaniensis</name>
    <dbReference type="NCBI Taxonomy" id="904933"/>
    <lineage>
        <taxon>Bacteria</taxon>
        <taxon>Bacillati</taxon>
        <taxon>Actinomycetota</taxon>
        <taxon>Actinomycetes</taxon>
        <taxon>Pseudonocardiales</taxon>
        <taxon>Pseudonocardiaceae</taxon>
        <taxon>Pseudonocardia</taxon>
    </lineage>
</organism>
<dbReference type="Proteomes" id="UP001596302">
    <property type="component" value="Unassembled WGS sequence"/>
</dbReference>
<evidence type="ECO:0000259" key="8">
    <source>
        <dbReference type="PROSITE" id="PS50975"/>
    </source>
</evidence>
<dbReference type="InterPro" id="IPR000089">
    <property type="entry name" value="Biotin_lipoyl"/>
</dbReference>
<dbReference type="EMBL" id="JBHSQW010000039">
    <property type="protein sequence ID" value="MFC5996361.1"/>
    <property type="molecule type" value="Genomic_DNA"/>
</dbReference>
<feature type="domain" description="Biotin carboxylation" evidence="9">
    <location>
        <begin position="4"/>
        <end position="450"/>
    </location>
</feature>
<dbReference type="Pfam" id="PF02785">
    <property type="entry name" value="Biotin_carb_C"/>
    <property type="match status" value="1"/>
</dbReference>
<keyword evidence="3 6" id="KW-0547">Nucleotide-binding</keyword>
<dbReference type="Pfam" id="PF21139">
    <property type="entry name" value="BT_MCC_alpha"/>
    <property type="match status" value="1"/>
</dbReference>
<evidence type="ECO:0000256" key="6">
    <source>
        <dbReference type="PROSITE-ProRule" id="PRU00409"/>
    </source>
</evidence>
<dbReference type="RefSeq" id="WP_379586974.1">
    <property type="nucleotide sequence ID" value="NZ_JBHSQW010000039.1"/>
</dbReference>
<dbReference type="InterPro" id="IPR005482">
    <property type="entry name" value="Biotin_COase_C"/>
</dbReference>
<dbReference type="SUPFAM" id="SSF51246">
    <property type="entry name" value="Rudiment single hybrid motif"/>
    <property type="match status" value="1"/>
</dbReference>
<dbReference type="SUPFAM" id="SSF56059">
    <property type="entry name" value="Glutathione synthetase ATP-binding domain-like"/>
    <property type="match status" value="1"/>
</dbReference>
<dbReference type="SUPFAM" id="SSF52440">
    <property type="entry name" value="PreATP-grasp domain"/>
    <property type="match status" value="1"/>
</dbReference>
<dbReference type="CDD" id="cd06850">
    <property type="entry name" value="biotinyl_domain"/>
    <property type="match status" value="1"/>
</dbReference>
<evidence type="ECO:0000256" key="4">
    <source>
        <dbReference type="ARBA" id="ARBA00022840"/>
    </source>
</evidence>
<evidence type="ECO:0000256" key="2">
    <source>
        <dbReference type="ARBA" id="ARBA00022598"/>
    </source>
</evidence>
<dbReference type="Gene3D" id="2.40.50.100">
    <property type="match status" value="1"/>
</dbReference>
<dbReference type="InterPro" id="IPR001882">
    <property type="entry name" value="Biotin_BS"/>
</dbReference>
<feature type="domain" description="ATP-grasp" evidence="8">
    <location>
        <begin position="123"/>
        <end position="318"/>
    </location>
</feature>
<evidence type="ECO:0000313" key="11">
    <source>
        <dbReference type="Proteomes" id="UP001596302"/>
    </source>
</evidence>
<keyword evidence="4 6" id="KW-0067">ATP-binding</keyword>
<dbReference type="InterPro" id="IPR005481">
    <property type="entry name" value="BC-like_N"/>
</dbReference>
<dbReference type="PROSITE" id="PS50968">
    <property type="entry name" value="BIOTINYL_LIPOYL"/>
    <property type="match status" value="1"/>
</dbReference>
<dbReference type="InterPro" id="IPR011053">
    <property type="entry name" value="Single_hybrid_motif"/>
</dbReference>